<accession>A0AAE9EKI0</accession>
<sequence>MEGGGVDRFPLLRLPENVKMLTVKHMDLLDAFKFSFLSKRTLHLFQQRIWKTTSLIVQVSTSISLMGQCWDGTASFIYQIKFREYDDRKHFLDSKNLNPTCQITGYHALLEVRPYFQIRRHGYGFQDYLNHFLILSETPKIERLVFKEEVQNLERFRRIMPTIRELEVCDQFPDNSIQDLLRLFVPEILQFHREYANIENHLVNNLDAFSTRFPWNLKLDNLLTMNARDINMTVHQFSAIYLNRFLKLWIRGANRRLEHLELRIMNSPKLEKGRIWKGIKYDGVPEDVRREFQYALNMRTTTYGGFDIKRKDGTLAVIRTDEHTRFEMFVITKNS</sequence>
<gene>
    <name evidence="2" type="ORF">L5515_005508</name>
</gene>
<evidence type="ECO:0000259" key="1">
    <source>
        <dbReference type="PROSITE" id="PS50181"/>
    </source>
</evidence>
<proteinExistence type="predicted"/>
<keyword evidence="3" id="KW-1185">Reference proteome</keyword>
<evidence type="ECO:0000313" key="2">
    <source>
        <dbReference type="EMBL" id="UMM25862.1"/>
    </source>
</evidence>
<name>A0AAE9EKI0_CAEBR</name>
<dbReference type="PANTHER" id="PTHR22899">
    <property type="entry name" value="CYCLIN-RELATED F-BOX FAMILY"/>
    <property type="match status" value="1"/>
</dbReference>
<dbReference type="InterPro" id="IPR053222">
    <property type="entry name" value="Zygotic_Embryogenesis-Asso"/>
</dbReference>
<dbReference type="InterPro" id="IPR012885">
    <property type="entry name" value="F-box_Sdz-33"/>
</dbReference>
<protein>
    <recommendedName>
        <fullName evidence="1">F-box domain-containing protein</fullName>
    </recommendedName>
</protein>
<feature type="domain" description="F-box" evidence="1">
    <location>
        <begin position="8"/>
        <end position="53"/>
    </location>
</feature>
<dbReference type="Proteomes" id="UP000829354">
    <property type="component" value="Chromosome III"/>
</dbReference>
<dbReference type="InterPro" id="IPR001810">
    <property type="entry name" value="F-box_dom"/>
</dbReference>
<dbReference type="Pfam" id="PF07735">
    <property type="entry name" value="FBA_2"/>
    <property type="match status" value="1"/>
</dbReference>
<dbReference type="Pfam" id="PF00646">
    <property type="entry name" value="F-box"/>
    <property type="match status" value="1"/>
</dbReference>
<evidence type="ECO:0000313" key="3">
    <source>
        <dbReference type="Proteomes" id="UP000829354"/>
    </source>
</evidence>
<reference evidence="2 3" key="1">
    <citation type="submission" date="2022-04" db="EMBL/GenBank/DDBJ databases">
        <title>Chromosome-level reference genomes for two strains of Caenorhabditis briggsae: an improved platform for comparative genomics.</title>
        <authorList>
            <person name="Stevens L."/>
            <person name="Andersen E."/>
        </authorList>
    </citation>
    <scope>NUCLEOTIDE SEQUENCE [LARGE SCALE GENOMIC DNA]</scope>
    <source>
        <strain evidence="2">VX34</strain>
        <tissue evidence="2">Whole-organism</tissue>
    </source>
</reference>
<dbReference type="AlphaFoldDB" id="A0AAE9EKI0"/>
<dbReference type="PANTHER" id="PTHR22899:SF0">
    <property type="entry name" value="F-BOX ASSOCIATED DOMAIN-CONTAINING PROTEIN-RELATED"/>
    <property type="match status" value="1"/>
</dbReference>
<dbReference type="PROSITE" id="PS50181">
    <property type="entry name" value="FBOX"/>
    <property type="match status" value="1"/>
</dbReference>
<dbReference type="EMBL" id="CP092622">
    <property type="protein sequence ID" value="UMM25862.1"/>
    <property type="molecule type" value="Genomic_DNA"/>
</dbReference>
<organism evidence="2 3">
    <name type="scientific">Caenorhabditis briggsae</name>
    <dbReference type="NCBI Taxonomy" id="6238"/>
    <lineage>
        <taxon>Eukaryota</taxon>
        <taxon>Metazoa</taxon>
        <taxon>Ecdysozoa</taxon>
        <taxon>Nematoda</taxon>
        <taxon>Chromadorea</taxon>
        <taxon>Rhabditida</taxon>
        <taxon>Rhabditina</taxon>
        <taxon>Rhabditomorpha</taxon>
        <taxon>Rhabditoidea</taxon>
        <taxon>Rhabditidae</taxon>
        <taxon>Peloderinae</taxon>
        <taxon>Caenorhabditis</taxon>
    </lineage>
</organism>